<keyword evidence="2" id="KW-0647">Proteasome</keyword>
<dbReference type="HOGENOM" id="CLU_046003_1_0_1"/>
<accession>I2H9F4</accession>
<organism evidence="4 5">
    <name type="scientific">Henningerozyma blattae (strain ATCC 34711 / CBS 6284 / DSM 70876 / NBRC 10599 / NRRL Y-10934 / UCD 77-7)</name>
    <name type="common">Yeast</name>
    <name type="synonym">Tetrapisispora blattae</name>
    <dbReference type="NCBI Taxonomy" id="1071380"/>
    <lineage>
        <taxon>Eukaryota</taxon>
        <taxon>Fungi</taxon>
        <taxon>Dikarya</taxon>
        <taxon>Ascomycota</taxon>
        <taxon>Saccharomycotina</taxon>
        <taxon>Saccharomycetes</taxon>
        <taxon>Saccharomycetales</taxon>
        <taxon>Saccharomycetaceae</taxon>
        <taxon>Henningerozyma</taxon>
    </lineage>
</organism>
<dbReference type="GO" id="GO:0034399">
    <property type="term" value="C:nuclear periphery"/>
    <property type="evidence" value="ECO:0007669"/>
    <property type="project" value="EnsemblFungi"/>
</dbReference>
<dbReference type="Gene3D" id="1.25.40.990">
    <property type="match status" value="1"/>
</dbReference>
<dbReference type="KEGG" id="tbl:TBLA_0I03530"/>
<keyword evidence="5" id="KW-1185">Reference proteome</keyword>
<dbReference type="GO" id="GO:0005829">
    <property type="term" value="C:cytosol"/>
    <property type="evidence" value="ECO:0007669"/>
    <property type="project" value="TreeGrafter"/>
</dbReference>
<dbReference type="GeneID" id="14498183"/>
<evidence type="ECO:0000313" key="4">
    <source>
        <dbReference type="EMBL" id="CCH63006.1"/>
    </source>
</evidence>
<dbReference type="OMA" id="HIMDGYF"/>
<dbReference type="Proteomes" id="UP000002866">
    <property type="component" value="Chromosome 9"/>
</dbReference>
<gene>
    <name evidence="4" type="primary">TBLA0I03530</name>
    <name evidence="4" type="ORF">TBLA_0I03530</name>
</gene>
<evidence type="ECO:0000256" key="1">
    <source>
        <dbReference type="ARBA" id="ARBA00009627"/>
    </source>
</evidence>
<sequence length="272" mass="30974">MMPSLSDLVKSLSIANESKDYISCEKLLGPIKVELIKAGLLIHDMNQSCIEKAERDSTYLNDLNIAKHILEIGALVSIHTLNFESFQNYFSQLRVYYFSNYSKVNESSEKSKLISLNLLIFLSNGDITKFHSELEYLSKIIPNLEEDQLYSYPIKLEKWLMEGAYQRAWDLIESGSKVPEFSIFTDTLGKAIREEIAQNTELGYSELPLSNIKALLFFNSEKDVEGFALERGWNISNGIIKFQNDEISEPTEAKSSNIEKGLNYAINLENIV</sequence>
<evidence type="ECO:0000256" key="2">
    <source>
        <dbReference type="ARBA" id="ARBA00022942"/>
    </source>
</evidence>
<evidence type="ECO:0000313" key="5">
    <source>
        <dbReference type="Proteomes" id="UP000002866"/>
    </source>
</evidence>
<dbReference type="EMBL" id="HE806324">
    <property type="protein sequence ID" value="CCH63006.1"/>
    <property type="molecule type" value="Genomic_DNA"/>
</dbReference>
<dbReference type="OrthoDB" id="8775810at2759"/>
<dbReference type="AlphaFoldDB" id="I2H9F4"/>
<dbReference type="PANTHER" id="PTHR12387:SF0">
    <property type="entry name" value="26S PROTEASOME NON-ATPASE REGULATORY SUBUNIT 8"/>
    <property type="match status" value="1"/>
</dbReference>
<proteinExistence type="inferred from homology"/>
<dbReference type="InterPro" id="IPR000717">
    <property type="entry name" value="PCI_dom"/>
</dbReference>
<dbReference type="RefSeq" id="XP_004182525.1">
    <property type="nucleotide sequence ID" value="XM_004182477.1"/>
</dbReference>
<dbReference type="GO" id="GO:0043161">
    <property type="term" value="P:proteasome-mediated ubiquitin-dependent protein catabolic process"/>
    <property type="evidence" value="ECO:0007669"/>
    <property type="project" value="EnsemblFungi"/>
</dbReference>
<dbReference type="InterPro" id="IPR006746">
    <property type="entry name" value="26S_Psome_Rpn12"/>
</dbReference>
<dbReference type="Pfam" id="PF10075">
    <property type="entry name" value="CSN8_PSD8_EIF3K"/>
    <property type="match status" value="1"/>
</dbReference>
<dbReference type="GO" id="GO:0000785">
    <property type="term" value="C:chromatin"/>
    <property type="evidence" value="ECO:0007669"/>
    <property type="project" value="EnsemblFungi"/>
</dbReference>
<feature type="domain" description="PCI" evidence="3">
    <location>
        <begin position="84"/>
        <end position="258"/>
    </location>
</feature>
<dbReference type="InterPro" id="IPR033464">
    <property type="entry name" value="CSN8_PSD8_EIF3K"/>
</dbReference>
<name>I2H9F4_HENB6</name>
<dbReference type="eggNOG" id="KOG3151">
    <property type="taxonomic scope" value="Eukaryota"/>
</dbReference>
<dbReference type="GO" id="GO:0008541">
    <property type="term" value="C:proteasome regulatory particle, lid subcomplex"/>
    <property type="evidence" value="ECO:0007669"/>
    <property type="project" value="EnsemblFungi"/>
</dbReference>
<comment type="similarity">
    <text evidence="1">Belongs to the proteasome subunit S14 family.</text>
</comment>
<dbReference type="GO" id="GO:0034515">
    <property type="term" value="C:proteasome storage granule"/>
    <property type="evidence" value="ECO:0007669"/>
    <property type="project" value="EnsemblFungi"/>
</dbReference>
<dbReference type="STRING" id="1071380.I2H9F4"/>
<protein>
    <recommendedName>
        <fullName evidence="3">PCI domain-containing protein</fullName>
    </recommendedName>
</protein>
<reference evidence="4 5" key="1">
    <citation type="journal article" date="2011" name="Proc. Natl. Acad. Sci. U.S.A.">
        <title>Evolutionary erosion of yeast sex chromosomes by mating-type switching accidents.</title>
        <authorList>
            <person name="Gordon J.L."/>
            <person name="Armisen D."/>
            <person name="Proux-Wera E."/>
            <person name="Oheigeartaigh S.S."/>
            <person name="Byrne K.P."/>
            <person name="Wolfe K.H."/>
        </authorList>
    </citation>
    <scope>NUCLEOTIDE SEQUENCE [LARGE SCALE GENOMIC DNA]</scope>
    <source>
        <strain evidence="5">ATCC 34711 / CBS 6284 / DSM 70876 / NBRC 10599 / NRRL Y-10934 / UCD 77-7</strain>
    </source>
</reference>
<dbReference type="FunCoup" id="I2H9F4">
    <property type="interactions" value="1331"/>
</dbReference>
<evidence type="ECO:0000259" key="3">
    <source>
        <dbReference type="PROSITE" id="PS50250"/>
    </source>
</evidence>
<dbReference type="PROSITE" id="PS50250">
    <property type="entry name" value="PCI"/>
    <property type="match status" value="1"/>
</dbReference>
<dbReference type="PANTHER" id="PTHR12387">
    <property type="entry name" value="26S PROTEASOME NON-ATPASE REGULATORY SUBUNIT 8"/>
    <property type="match status" value="1"/>
</dbReference>
<dbReference type="InParanoid" id="I2H9F4"/>